<sequence length="98" mass="10390">MTGTIANIRDLSLSFGHVRYPDAGSIAVADHAPGTEAADHAPLLGGIHGANLPARLLDFGVRPAGRAFCAMATDCRVGLTHFECKASEYWNQSLRPKS</sequence>
<reference evidence="2" key="1">
    <citation type="journal article" date="2019" name="Int. J. Syst. Evol. Microbiol.">
        <title>The Global Catalogue of Microorganisms (GCM) 10K type strain sequencing project: providing services to taxonomists for standard genome sequencing and annotation.</title>
        <authorList>
            <consortium name="The Broad Institute Genomics Platform"/>
            <consortium name="The Broad Institute Genome Sequencing Center for Infectious Disease"/>
            <person name="Wu L."/>
            <person name="Ma J."/>
        </authorList>
    </citation>
    <scope>NUCLEOTIDE SEQUENCE [LARGE SCALE GENOMIC DNA]</scope>
    <source>
        <strain evidence="2">CCUG 60524</strain>
    </source>
</reference>
<protein>
    <submittedName>
        <fullName evidence="1">Uncharacterized protein</fullName>
    </submittedName>
</protein>
<dbReference type="Proteomes" id="UP001597108">
    <property type="component" value="Unassembled WGS sequence"/>
</dbReference>
<organism evidence="1 2">
    <name type="scientific">Tropicimonas aquimaris</name>
    <dbReference type="NCBI Taxonomy" id="914152"/>
    <lineage>
        <taxon>Bacteria</taxon>
        <taxon>Pseudomonadati</taxon>
        <taxon>Pseudomonadota</taxon>
        <taxon>Alphaproteobacteria</taxon>
        <taxon>Rhodobacterales</taxon>
        <taxon>Roseobacteraceae</taxon>
        <taxon>Tropicimonas</taxon>
    </lineage>
</organism>
<proteinExistence type="predicted"/>
<accession>A0ABW3IWE1</accession>
<evidence type="ECO:0000313" key="2">
    <source>
        <dbReference type="Proteomes" id="UP001597108"/>
    </source>
</evidence>
<evidence type="ECO:0000313" key="1">
    <source>
        <dbReference type="EMBL" id="MFD0981887.1"/>
    </source>
</evidence>
<comment type="caution">
    <text evidence="1">The sequence shown here is derived from an EMBL/GenBank/DDBJ whole genome shotgun (WGS) entry which is preliminary data.</text>
</comment>
<dbReference type="RefSeq" id="WP_386077173.1">
    <property type="nucleotide sequence ID" value="NZ_JBHTJT010000049.1"/>
</dbReference>
<name>A0ABW3IWE1_9RHOB</name>
<keyword evidence="2" id="KW-1185">Reference proteome</keyword>
<dbReference type="EMBL" id="JBHTJT010000049">
    <property type="protein sequence ID" value="MFD0981887.1"/>
    <property type="molecule type" value="Genomic_DNA"/>
</dbReference>
<gene>
    <name evidence="1" type="ORF">ACFQ2S_19825</name>
</gene>